<dbReference type="InterPro" id="IPR033116">
    <property type="entry name" value="TRYPSIN_SER"/>
</dbReference>
<dbReference type="InterPro" id="IPR009003">
    <property type="entry name" value="Peptidase_S1_PA"/>
</dbReference>
<dbReference type="CDD" id="cd00190">
    <property type="entry name" value="Tryp_SPc"/>
    <property type="match status" value="1"/>
</dbReference>
<evidence type="ECO:0000256" key="1">
    <source>
        <dbReference type="ARBA" id="ARBA00007664"/>
    </source>
</evidence>
<dbReference type="InterPro" id="IPR043504">
    <property type="entry name" value="Peptidase_S1_PA_chymotrypsin"/>
</dbReference>
<dbReference type="PROSITE" id="PS00135">
    <property type="entry name" value="TRYPSIN_SER"/>
    <property type="match status" value="1"/>
</dbReference>
<keyword evidence="2" id="KW-0843">Virulence</keyword>
<comment type="caution">
    <text evidence="6">The sequence shown here is derived from an EMBL/GenBank/DDBJ whole genome shotgun (WGS) entry which is preliminary data.</text>
</comment>
<dbReference type="PANTHER" id="PTHR24276">
    <property type="entry name" value="POLYSERASE-RELATED"/>
    <property type="match status" value="1"/>
</dbReference>
<sequence length="436" mass="46568">MGRIRFQSSALALVLYQGRRPPSAAESIALVGDDVVAGRSDRDLIVGGYEAGEGRRPYMASLQLRGRHFCGGSLIARDVVLSAAHCRRGGGGYDVVLGRHDLDDRDGGEAIAVAREIRHPGYDEEGTDNDFMLLFLDRPYAARDVDLVGLNSDGSVPSAGQRVTDMGWGDTRIDEEVHVNSDVLRRVDLSALSNEDCDASEGWYYDPASGWKYGSCEDFITDNMLCAWAYRSGSCQGDSGGPLVVRGDGRDLQVGVSSWMIDCASDDFPGVYARVSRAYGWIEEEVCNGSEYASEAGFDCDDDGAGTGHDDEEIPNATACTVCSGGLTVPAARIIPYPEANGASCAKLLEYAAAGVRPEVCEEMKLAEAICCPPQAATPCRVCSDGITVEGTLSVFKGSTKTCGDLAVDSMVTEDGSDECNRMKSAEPVCCPDEDW</sequence>
<dbReference type="InterPro" id="IPR001314">
    <property type="entry name" value="Peptidase_S1A"/>
</dbReference>
<keyword evidence="3" id="KW-1015">Disulfide bond</keyword>
<dbReference type="PRINTS" id="PR00722">
    <property type="entry name" value="CHYMOTRYPSIN"/>
</dbReference>
<evidence type="ECO:0000259" key="5">
    <source>
        <dbReference type="PROSITE" id="PS50240"/>
    </source>
</evidence>
<keyword evidence="4" id="KW-0720">Serine protease</keyword>
<dbReference type="Pfam" id="PF00089">
    <property type="entry name" value="Trypsin"/>
    <property type="match status" value="1"/>
</dbReference>
<keyword evidence="7" id="KW-1185">Reference proteome</keyword>
<name>A0ABD3PDF5_9STRA</name>
<keyword evidence="4" id="KW-0645">Protease</keyword>
<dbReference type="FunFam" id="2.40.10.10:FF:000166">
    <property type="entry name" value="Trypsin"/>
    <property type="match status" value="1"/>
</dbReference>
<keyword evidence="4" id="KW-0378">Hydrolase</keyword>
<evidence type="ECO:0000313" key="7">
    <source>
        <dbReference type="Proteomes" id="UP001530315"/>
    </source>
</evidence>
<reference evidence="6 7" key="1">
    <citation type="submission" date="2024-10" db="EMBL/GenBank/DDBJ databases">
        <title>Updated reference genomes for cyclostephanoid diatoms.</title>
        <authorList>
            <person name="Roberts W.R."/>
            <person name="Alverson A.J."/>
        </authorList>
    </citation>
    <scope>NUCLEOTIDE SEQUENCE [LARGE SCALE GENOMIC DNA]</scope>
    <source>
        <strain evidence="6 7">AJA276-08</strain>
    </source>
</reference>
<accession>A0ABD3PDF5</accession>
<comment type="similarity">
    <text evidence="1">Belongs to the peptidase S1 family.</text>
</comment>
<dbReference type="PANTHER" id="PTHR24276:SF91">
    <property type="entry name" value="AT26814P-RELATED"/>
    <property type="match status" value="1"/>
</dbReference>
<dbReference type="InterPro" id="IPR050430">
    <property type="entry name" value="Peptidase_S1"/>
</dbReference>
<dbReference type="Proteomes" id="UP001530315">
    <property type="component" value="Unassembled WGS sequence"/>
</dbReference>
<dbReference type="PROSITE" id="PS00134">
    <property type="entry name" value="TRYPSIN_HIS"/>
    <property type="match status" value="1"/>
</dbReference>
<dbReference type="PROSITE" id="PS50240">
    <property type="entry name" value="TRYPSIN_DOM"/>
    <property type="match status" value="1"/>
</dbReference>
<dbReference type="SMART" id="SM00020">
    <property type="entry name" value="Tryp_SPc"/>
    <property type="match status" value="1"/>
</dbReference>
<dbReference type="InterPro" id="IPR001254">
    <property type="entry name" value="Trypsin_dom"/>
</dbReference>
<dbReference type="SUPFAM" id="SSF50494">
    <property type="entry name" value="Trypsin-like serine proteases"/>
    <property type="match status" value="1"/>
</dbReference>
<evidence type="ECO:0000256" key="3">
    <source>
        <dbReference type="ARBA" id="ARBA00023157"/>
    </source>
</evidence>
<organism evidence="6 7">
    <name type="scientific">Stephanodiscus triporus</name>
    <dbReference type="NCBI Taxonomy" id="2934178"/>
    <lineage>
        <taxon>Eukaryota</taxon>
        <taxon>Sar</taxon>
        <taxon>Stramenopiles</taxon>
        <taxon>Ochrophyta</taxon>
        <taxon>Bacillariophyta</taxon>
        <taxon>Coscinodiscophyceae</taxon>
        <taxon>Thalassiosirophycidae</taxon>
        <taxon>Stephanodiscales</taxon>
        <taxon>Stephanodiscaceae</taxon>
        <taxon>Stephanodiscus</taxon>
    </lineage>
</organism>
<gene>
    <name evidence="6" type="ORF">ACHAW5_000150</name>
</gene>
<dbReference type="InterPro" id="IPR018114">
    <property type="entry name" value="TRYPSIN_HIS"/>
</dbReference>
<dbReference type="Gene3D" id="2.40.10.10">
    <property type="entry name" value="Trypsin-like serine proteases"/>
    <property type="match status" value="1"/>
</dbReference>
<evidence type="ECO:0000313" key="6">
    <source>
        <dbReference type="EMBL" id="KAL3785842.1"/>
    </source>
</evidence>
<evidence type="ECO:0000256" key="2">
    <source>
        <dbReference type="ARBA" id="ARBA00023026"/>
    </source>
</evidence>
<dbReference type="GO" id="GO:0008236">
    <property type="term" value="F:serine-type peptidase activity"/>
    <property type="evidence" value="ECO:0007669"/>
    <property type="project" value="UniProtKB-KW"/>
</dbReference>
<dbReference type="AlphaFoldDB" id="A0ABD3PDF5"/>
<feature type="domain" description="Peptidase S1" evidence="5">
    <location>
        <begin position="45"/>
        <end position="287"/>
    </location>
</feature>
<proteinExistence type="inferred from homology"/>
<evidence type="ECO:0000256" key="4">
    <source>
        <dbReference type="RuleBase" id="RU363034"/>
    </source>
</evidence>
<protein>
    <recommendedName>
        <fullName evidence="5">Peptidase S1 domain-containing protein</fullName>
    </recommendedName>
</protein>
<dbReference type="GO" id="GO:0006508">
    <property type="term" value="P:proteolysis"/>
    <property type="evidence" value="ECO:0007669"/>
    <property type="project" value="UniProtKB-KW"/>
</dbReference>
<dbReference type="EMBL" id="JALLAZ020000868">
    <property type="protein sequence ID" value="KAL3785842.1"/>
    <property type="molecule type" value="Genomic_DNA"/>
</dbReference>